<organism evidence="1 2">
    <name type="scientific">Cylicostephanus goldi</name>
    <name type="common">Nematode worm</name>
    <dbReference type="NCBI Taxonomy" id="71465"/>
    <lineage>
        <taxon>Eukaryota</taxon>
        <taxon>Metazoa</taxon>
        <taxon>Ecdysozoa</taxon>
        <taxon>Nematoda</taxon>
        <taxon>Chromadorea</taxon>
        <taxon>Rhabditida</taxon>
        <taxon>Rhabditina</taxon>
        <taxon>Rhabditomorpha</taxon>
        <taxon>Strongyloidea</taxon>
        <taxon>Strongylidae</taxon>
        <taxon>Cylicostephanus</taxon>
    </lineage>
</organism>
<accession>A0A3P7PZ92</accession>
<protein>
    <submittedName>
        <fullName evidence="1">Uncharacterized protein</fullName>
    </submittedName>
</protein>
<gene>
    <name evidence="1" type="ORF">CGOC_LOCUS9581</name>
</gene>
<proteinExistence type="predicted"/>
<dbReference type="AlphaFoldDB" id="A0A3P7PZ92"/>
<dbReference type="Proteomes" id="UP000271889">
    <property type="component" value="Unassembled WGS sequence"/>
</dbReference>
<name>A0A3P7PZ92_CYLGO</name>
<evidence type="ECO:0000313" key="1">
    <source>
        <dbReference type="EMBL" id="VDN23446.1"/>
    </source>
</evidence>
<keyword evidence="2" id="KW-1185">Reference proteome</keyword>
<dbReference type="EMBL" id="UYRV01107475">
    <property type="protein sequence ID" value="VDN23446.1"/>
    <property type="molecule type" value="Genomic_DNA"/>
</dbReference>
<evidence type="ECO:0000313" key="2">
    <source>
        <dbReference type="Proteomes" id="UP000271889"/>
    </source>
</evidence>
<reference evidence="1 2" key="1">
    <citation type="submission" date="2018-11" db="EMBL/GenBank/DDBJ databases">
        <authorList>
            <consortium name="Pathogen Informatics"/>
        </authorList>
    </citation>
    <scope>NUCLEOTIDE SEQUENCE [LARGE SCALE GENOMIC DNA]</scope>
</reference>
<sequence length="78" mass="8499">MPVPLLDASIRAQLALHPGPGHPDGAHTEQQLLCRVCAAVTLDLSLIRHPIQPCPTRDDLSLWSTLKCLRTTQATPQI</sequence>